<dbReference type="FunFam" id="3.40.50.300:FF:000877">
    <property type="entry name" value="RNA helicase"/>
    <property type="match status" value="1"/>
</dbReference>
<dbReference type="Pfam" id="PF23681">
    <property type="entry name" value="CTT_SPB4"/>
    <property type="match status" value="1"/>
</dbReference>
<name>A0A6H5FYC8_9HEMI</name>
<dbReference type="InterPro" id="IPR011545">
    <property type="entry name" value="DEAD/DEAH_box_helicase_dom"/>
</dbReference>
<evidence type="ECO:0000256" key="11">
    <source>
        <dbReference type="SAM" id="MobiDB-lite"/>
    </source>
</evidence>
<reference evidence="14 15" key="1">
    <citation type="submission" date="2020-02" db="EMBL/GenBank/DDBJ databases">
        <authorList>
            <person name="Ferguson B K."/>
        </authorList>
    </citation>
    <scope>NUCLEOTIDE SEQUENCE [LARGE SCALE GENOMIC DNA]</scope>
</reference>
<comment type="similarity">
    <text evidence="7">Belongs to the DEAD box helicase family. DDX55/SPB4 subfamily.</text>
</comment>
<evidence type="ECO:0000256" key="5">
    <source>
        <dbReference type="ARBA" id="ARBA00022884"/>
    </source>
</evidence>
<dbReference type="GO" id="GO:0003724">
    <property type="term" value="F:RNA helicase activity"/>
    <property type="evidence" value="ECO:0007669"/>
    <property type="project" value="UniProtKB-EC"/>
</dbReference>
<dbReference type="Proteomes" id="UP000479000">
    <property type="component" value="Unassembled WGS sequence"/>
</dbReference>
<feature type="compositionally biased region" description="Basic and acidic residues" evidence="11">
    <location>
        <begin position="506"/>
        <end position="515"/>
    </location>
</feature>
<dbReference type="Pfam" id="PF00270">
    <property type="entry name" value="DEAD"/>
    <property type="match status" value="1"/>
</dbReference>
<dbReference type="SMART" id="SM00487">
    <property type="entry name" value="DEXDc"/>
    <property type="match status" value="1"/>
</dbReference>
<dbReference type="PROSITE" id="PS00039">
    <property type="entry name" value="DEAD_ATP_HELICASE"/>
    <property type="match status" value="1"/>
</dbReference>
<dbReference type="PANTHER" id="PTHR24031">
    <property type="entry name" value="RNA HELICASE"/>
    <property type="match status" value="1"/>
</dbReference>
<comment type="function">
    <text evidence="10">RNA helicase.</text>
</comment>
<dbReference type="GO" id="GO:0005524">
    <property type="term" value="F:ATP binding"/>
    <property type="evidence" value="ECO:0007669"/>
    <property type="project" value="UniProtKB-UniRule"/>
</dbReference>
<dbReference type="CDD" id="cd17960">
    <property type="entry name" value="DEADc_DDX55"/>
    <property type="match status" value="1"/>
</dbReference>
<keyword evidence="5 10" id="KW-0694">RNA-binding</keyword>
<evidence type="ECO:0000256" key="3">
    <source>
        <dbReference type="ARBA" id="ARBA00022806"/>
    </source>
</evidence>
<dbReference type="SMART" id="SM01178">
    <property type="entry name" value="DUF4217"/>
    <property type="match status" value="1"/>
</dbReference>
<keyword evidence="1 9" id="KW-0547">Nucleotide-binding</keyword>
<keyword evidence="6" id="KW-0175">Coiled coil</keyword>
<dbReference type="SUPFAM" id="SSF52540">
    <property type="entry name" value="P-loop containing nucleoside triphosphate hydrolases"/>
    <property type="match status" value="1"/>
</dbReference>
<evidence type="ECO:0000256" key="7">
    <source>
        <dbReference type="ARBA" id="ARBA00038002"/>
    </source>
</evidence>
<evidence type="ECO:0000256" key="10">
    <source>
        <dbReference type="RuleBase" id="RU365068"/>
    </source>
</evidence>
<dbReference type="EMBL" id="CADCXU010002010">
    <property type="protein sequence ID" value="CAA9994600.1"/>
    <property type="molecule type" value="Genomic_DNA"/>
</dbReference>
<dbReference type="InterPro" id="IPR056330">
    <property type="entry name" value="CTT_SPB4"/>
</dbReference>
<feature type="domain" description="Helicase C-terminal" evidence="13">
    <location>
        <begin position="248"/>
        <end position="397"/>
    </location>
</feature>
<gene>
    <name evidence="14" type="ORF">NTEN_LOCUS1416</name>
</gene>
<feature type="region of interest" description="Disordered" evidence="11">
    <location>
        <begin position="489"/>
        <end position="543"/>
    </location>
</feature>
<evidence type="ECO:0000256" key="9">
    <source>
        <dbReference type="RuleBase" id="RU000492"/>
    </source>
</evidence>
<dbReference type="GO" id="GO:0016787">
    <property type="term" value="F:hydrolase activity"/>
    <property type="evidence" value="ECO:0007669"/>
    <property type="project" value="UniProtKB-KW"/>
</dbReference>
<keyword evidence="2 9" id="KW-0378">Hydrolase</keyword>
<dbReference type="InterPro" id="IPR000629">
    <property type="entry name" value="RNA-helicase_DEAD-box_CS"/>
</dbReference>
<dbReference type="CDD" id="cd18787">
    <property type="entry name" value="SF2_C_DEAD"/>
    <property type="match status" value="1"/>
</dbReference>
<keyword evidence="4 9" id="KW-0067">ATP-binding</keyword>
<evidence type="ECO:0000256" key="1">
    <source>
        <dbReference type="ARBA" id="ARBA00022741"/>
    </source>
</evidence>
<dbReference type="Gene3D" id="3.40.50.300">
    <property type="entry name" value="P-loop containing nucleotide triphosphate hydrolases"/>
    <property type="match status" value="2"/>
</dbReference>
<evidence type="ECO:0000259" key="13">
    <source>
        <dbReference type="PROSITE" id="PS51194"/>
    </source>
</evidence>
<dbReference type="EC" id="3.6.4.13" evidence="10"/>
<evidence type="ECO:0000256" key="4">
    <source>
        <dbReference type="ARBA" id="ARBA00022840"/>
    </source>
</evidence>
<keyword evidence="3 9" id="KW-0347">Helicase</keyword>
<dbReference type="SMART" id="SM00490">
    <property type="entry name" value="HELICc"/>
    <property type="match status" value="1"/>
</dbReference>
<dbReference type="PROSITE" id="PS51192">
    <property type="entry name" value="HELICASE_ATP_BIND_1"/>
    <property type="match status" value="1"/>
</dbReference>
<evidence type="ECO:0000313" key="15">
    <source>
        <dbReference type="Proteomes" id="UP000479000"/>
    </source>
</evidence>
<evidence type="ECO:0000259" key="12">
    <source>
        <dbReference type="PROSITE" id="PS51192"/>
    </source>
</evidence>
<comment type="domain">
    <text evidence="10">The Q motif is unique to and characteristic of the DEAD box family of RNA helicases and controls ATP binding and hydrolysis.</text>
</comment>
<evidence type="ECO:0000313" key="14">
    <source>
        <dbReference type="EMBL" id="CAA9994600.1"/>
    </source>
</evidence>
<dbReference type="InterPro" id="IPR014001">
    <property type="entry name" value="Helicase_ATP-bd"/>
</dbReference>
<proteinExistence type="inferred from homology"/>
<evidence type="ECO:0000256" key="2">
    <source>
        <dbReference type="ARBA" id="ARBA00022801"/>
    </source>
</evidence>
<dbReference type="Pfam" id="PF00271">
    <property type="entry name" value="Helicase_C"/>
    <property type="match status" value="1"/>
</dbReference>
<dbReference type="OrthoDB" id="7396459at2759"/>
<accession>A0A6H5FYC8</accession>
<organism evidence="14 15">
    <name type="scientific">Nesidiocoris tenuis</name>
    <dbReference type="NCBI Taxonomy" id="355587"/>
    <lineage>
        <taxon>Eukaryota</taxon>
        <taxon>Metazoa</taxon>
        <taxon>Ecdysozoa</taxon>
        <taxon>Arthropoda</taxon>
        <taxon>Hexapoda</taxon>
        <taxon>Insecta</taxon>
        <taxon>Pterygota</taxon>
        <taxon>Neoptera</taxon>
        <taxon>Paraneoptera</taxon>
        <taxon>Hemiptera</taxon>
        <taxon>Heteroptera</taxon>
        <taxon>Panheteroptera</taxon>
        <taxon>Cimicomorpha</taxon>
        <taxon>Miridae</taxon>
        <taxon>Dicyphina</taxon>
        <taxon>Nesidiocoris</taxon>
    </lineage>
</organism>
<keyword evidence="15" id="KW-1185">Reference proteome</keyword>
<dbReference type="InterPro" id="IPR001650">
    <property type="entry name" value="Helicase_C-like"/>
</dbReference>
<sequence>MDVKWDKLEPKLSPFVLYTLRQLKFATMTPVQASVIPLLMGNKDVAAEAVTGSGKTLAFIIPLLERMARRSEPWKHFEIGGIVISPTRELARQTSDVLKEFLDNMDTPVKQVLMIGGTKVAEDIELLKKEGANIIIATPGRLEDLLTRGDVLLHVAVKSLEMLVLDEADRLLELGFEKSLNTILEFFPKQRRTSLFSATQTRQLELLVRAGLRNPVIVAVKQKSNDPSTTSTPKELINFYKICPPEEKIEFLVRFLKQQGDSKKYLVFFLTCACVEYFSEFLKKLLPRFALFSIHGKMKKRREATLEKFRVAKSGILLCTDVMERGIDIPDVNWVVQFDPPTSVSAFVHRCGRTARIGHEGSALTILMPSEDSYVDFIQRNQRVQLEEYPKLETSDRANFDKANRAFVSFVRAYGKHDCHYILRVKDLDFAGLAKSFGLLRLPKMPELKNLQLDFQQVEMDFNNIAYKDKQKEAIRKMKLDEFKETGVWPGLKGPKRPKQTVPWAESKKARDEKKAKRKKKKEYKQKKIEEGKTKVKRKRKKISDEDLKELEENIRFLKKMKTDKNFDCGIDD</sequence>
<comment type="catalytic activity">
    <reaction evidence="8 10">
        <text>ATP + H2O = ADP + phosphate + H(+)</text>
        <dbReference type="Rhea" id="RHEA:13065"/>
        <dbReference type="ChEBI" id="CHEBI:15377"/>
        <dbReference type="ChEBI" id="CHEBI:15378"/>
        <dbReference type="ChEBI" id="CHEBI:30616"/>
        <dbReference type="ChEBI" id="CHEBI:43474"/>
        <dbReference type="ChEBI" id="CHEBI:456216"/>
        <dbReference type="EC" id="3.6.4.13"/>
    </reaction>
</comment>
<dbReference type="AlphaFoldDB" id="A0A6H5FYC8"/>
<evidence type="ECO:0000256" key="6">
    <source>
        <dbReference type="ARBA" id="ARBA00023054"/>
    </source>
</evidence>
<evidence type="ECO:0000256" key="8">
    <source>
        <dbReference type="ARBA" id="ARBA00047984"/>
    </source>
</evidence>
<dbReference type="PROSITE" id="PS51194">
    <property type="entry name" value="HELICASE_CTER"/>
    <property type="match status" value="1"/>
</dbReference>
<dbReference type="Pfam" id="PF13959">
    <property type="entry name" value="CTE_SPB4"/>
    <property type="match status" value="1"/>
</dbReference>
<feature type="compositionally biased region" description="Basic residues" evidence="11">
    <location>
        <begin position="516"/>
        <end position="525"/>
    </location>
</feature>
<dbReference type="GO" id="GO:0003723">
    <property type="term" value="F:RNA binding"/>
    <property type="evidence" value="ECO:0007669"/>
    <property type="project" value="UniProtKB-UniRule"/>
</dbReference>
<dbReference type="InterPro" id="IPR025313">
    <property type="entry name" value="SPB4-like_CTE"/>
</dbReference>
<dbReference type="InterPro" id="IPR027417">
    <property type="entry name" value="P-loop_NTPase"/>
</dbReference>
<feature type="domain" description="Helicase ATP-binding" evidence="12">
    <location>
        <begin position="36"/>
        <end position="218"/>
    </location>
</feature>
<protein>
    <recommendedName>
        <fullName evidence="10">ATP-dependent RNA helicase</fullName>
        <ecNumber evidence="10">3.6.4.13</ecNumber>
    </recommendedName>
</protein>